<gene>
    <name evidence="2" type="ORF">AVEN_76269_1</name>
</gene>
<evidence type="ECO:0000313" key="2">
    <source>
        <dbReference type="EMBL" id="GBM74219.1"/>
    </source>
</evidence>
<protein>
    <submittedName>
        <fullName evidence="2">Uncharacterized protein</fullName>
    </submittedName>
</protein>
<keyword evidence="3" id="KW-1185">Reference proteome</keyword>
<dbReference type="AlphaFoldDB" id="A0A4Y2IAC2"/>
<dbReference type="EMBL" id="BGPR01002483">
    <property type="protein sequence ID" value="GBM74219.1"/>
    <property type="molecule type" value="Genomic_DNA"/>
</dbReference>
<accession>A0A4Y2IAC2</accession>
<feature type="region of interest" description="Disordered" evidence="1">
    <location>
        <begin position="135"/>
        <end position="154"/>
    </location>
</feature>
<evidence type="ECO:0000256" key="1">
    <source>
        <dbReference type="SAM" id="MobiDB-lite"/>
    </source>
</evidence>
<proteinExistence type="predicted"/>
<evidence type="ECO:0000313" key="3">
    <source>
        <dbReference type="Proteomes" id="UP000499080"/>
    </source>
</evidence>
<name>A0A4Y2IAC2_ARAVE</name>
<dbReference type="Proteomes" id="UP000499080">
    <property type="component" value="Unassembled WGS sequence"/>
</dbReference>
<organism evidence="2 3">
    <name type="scientific">Araneus ventricosus</name>
    <name type="common">Orbweaver spider</name>
    <name type="synonym">Epeira ventricosa</name>
    <dbReference type="NCBI Taxonomy" id="182803"/>
    <lineage>
        <taxon>Eukaryota</taxon>
        <taxon>Metazoa</taxon>
        <taxon>Ecdysozoa</taxon>
        <taxon>Arthropoda</taxon>
        <taxon>Chelicerata</taxon>
        <taxon>Arachnida</taxon>
        <taxon>Araneae</taxon>
        <taxon>Araneomorphae</taxon>
        <taxon>Entelegynae</taxon>
        <taxon>Araneoidea</taxon>
        <taxon>Araneidae</taxon>
        <taxon>Araneus</taxon>
    </lineage>
</organism>
<sequence>MAELLFMVKVDKSASLSLANILFSYLTKKLRWLSTLSKDEDMTGVQLFHTKEEIQGTVEAYLKTLVVTFQKGGIGKSVHRPKVNSLNPDRVRIPVPQTIIPYLPFFTEIPGGRHPSFGDQLSAKKGTTFLTLNPLRRPKPPESGLCRMGRFETA</sequence>
<comment type="caution">
    <text evidence="2">The sequence shown here is derived from an EMBL/GenBank/DDBJ whole genome shotgun (WGS) entry which is preliminary data.</text>
</comment>
<reference evidence="2 3" key="1">
    <citation type="journal article" date="2019" name="Sci. Rep.">
        <title>Orb-weaving spider Araneus ventricosus genome elucidates the spidroin gene catalogue.</title>
        <authorList>
            <person name="Kono N."/>
            <person name="Nakamura H."/>
            <person name="Ohtoshi R."/>
            <person name="Moran D.A.P."/>
            <person name="Shinohara A."/>
            <person name="Yoshida Y."/>
            <person name="Fujiwara M."/>
            <person name="Mori M."/>
            <person name="Tomita M."/>
            <person name="Arakawa K."/>
        </authorList>
    </citation>
    <scope>NUCLEOTIDE SEQUENCE [LARGE SCALE GENOMIC DNA]</scope>
</reference>